<evidence type="ECO:0000256" key="4">
    <source>
        <dbReference type="ARBA" id="ARBA00023136"/>
    </source>
</evidence>
<comment type="subcellular location">
    <subcellularLocation>
        <location evidence="1">Membrane</location>
        <topology evidence="1">Multi-pass membrane protein</topology>
    </subcellularLocation>
</comment>
<dbReference type="PANTHER" id="PTHR48021">
    <property type="match status" value="1"/>
</dbReference>
<keyword evidence="3 5" id="KW-1133">Transmembrane helix</keyword>
<dbReference type="InterPro" id="IPR005828">
    <property type="entry name" value="MFS_sugar_transport-like"/>
</dbReference>
<feature type="transmembrane region" description="Helical" evidence="5">
    <location>
        <begin position="30"/>
        <end position="51"/>
    </location>
</feature>
<feature type="transmembrane region" description="Helical" evidence="5">
    <location>
        <begin position="166"/>
        <end position="186"/>
    </location>
</feature>
<dbReference type="GO" id="GO:0022857">
    <property type="term" value="F:transmembrane transporter activity"/>
    <property type="evidence" value="ECO:0007669"/>
    <property type="project" value="InterPro"/>
</dbReference>
<sequence>MTESRGSSEEKKIEGFEMKDVLDRSFYKPLSIAVALMFFHTFSGMSSVLSYTVDIFQKAGSSVQPNVASIIIATVQLIGTLASSTLMDRTGRRRLYLVSGVFATLSLVSVGAYSLVVSRNPSIDIKLYGWIPLLCLVIFIFSIALGLGPVAFVMTPEISPLKFRSVIMAVSTLAMSLFGFLIIKMYDSMQGVLGLYGLYWFYGGVSFLSIIFGVFVMPETKGMSLQDIQDAMAG</sequence>
<name>A0AAV6U1C4_9ARAC</name>
<evidence type="ECO:0000256" key="5">
    <source>
        <dbReference type="SAM" id="Phobius"/>
    </source>
</evidence>
<dbReference type="PROSITE" id="PS50850">
    <property type="entry name" value="MFS"/>
    <property type="match status" value="1"/>
</dbReference>
<feature type="domain" description="Major facilitator superfamily (MFS) profile" evidence="6">
    <location>
        <begin position="1"/>
        <end position="221"/>
    </location>
</feature>
<proteinExistence type="predicted"/>
<protein>
    <recommendedName>
        <fullName evidence="6">Major facilitator superfamily (MFS) profile domain-containing protein</fullName>
    </recommendedName>
</protein>
<evidence type="ECO:0000259" key="6">
    <source>
        <dbReference type="PROSITE" id="PS50850"/>
    </source>
</evidence>
<feature type="transmembrane region" description="Helical" evidence="5">
    <location>
        <begin position="198"/>
        <end position="217"/>
    </location>
</feature>
<keyword evidence="2 5" id="KW-0812">Transmembrane</keyword>
<feature type="transmembrane region" description="Helical" evidence="5">
    <location>
        <begin position="128"/>
        <end position="154"/>
    </location>
</feature>
<organism evidence="7 8">
    <name type="scientific">Oedothorax gibbosus</name>
    <dbReference type="NCBI Taxonomy" id="931172"/>
    <lineage>
        <taxon>Eukaryota</taxon>
        <taxon>Metazoa</taxon>
        <taxon>Ecdysozoa</taxon>
        <taxon>Arthropoda</taxon>
        <taxon>Chelicerata</taxon>
        <taxon>Arachnida</taxon>
        <taxon>Araneae</taxon>
        <taxon>Araneomorphae</taxon>
        <taxon>Entelegynae</taxon>
        <taxon>Araneoidea</taxon>
        <taxon>Linyphiidae</taxon>
        <taxon>Erigoninae</taxon>
        <taxon>Oedothorax</taxon>
    </lineage>
</organism>
<evidence type="ECO:0000313" key="8">
    <source>
        <dbReference type="Proteomes" id="UP000827092"/>
    </source>
</evidence>
<dbReference type="Pfam" id="PF00083">
    <property type="entry name" value="Sugar_tr"/>
    <property type="match status" value="1"/>
</dbReference>
<dbReference type="GO" id="GO:0016020">
    <property type="term" value="C:membrane"/>
    <property type="evidence" value="ECO:0007669"/>
    <property type="project" value="UniProtKB-SubCell"/>
</dbReference>
<keyword evidence="4 5" id="KW-0472">Membrane</keyword>
<dbReference type="Gene3D" id="1.20.1250.20">
    <property type="entry name" value="MFS general substrate transporter like domains"/>
    <property type="match status" value="1"/>
</dbReference>
<feature type="transmembrane region" description="Helical" evidence="5">
    <location>
        <begin position="95"/>
        <end position="116"/>
    </location>
</feature>
<accession>A0AAV6U1C4</accession>
<evidence type="ECO:0000256" key="1">
    <source>
        <dbReference type="ARBA" id="ARBA00004141"/>
    </source>
</evidence>
<reference evidence="7 8" key="1">
    <citation type="journal article" date="2022" name="Nat. Ecol. Evol.">
        <title>A masculinizing supergene underlies an exaggerated male reproductive morph in a spider.</title>
        <authorList>
            <person name="Hendrickx F."/>
            <person name="De Corte Z."/>
            <person name="Sonet G."/>
            <person name="Van Belleghem S.M."/>
            <person name="Kostlbacher S."/>
            <person name="Vangestel C."/>
        </authorList>
    </citation>
    <scope>NUCLEOTIDE SEQUENCE [LARGE SCALE GENOMIC DNA]</scope>
    <source>
        <strain evidence="7">W744_W776</strain>
    </source>
</reference>
<dbReference type="InterPro" id="IPR036259">
    <property type="entry name" value="MFS_trans_sf"/>
</dbReference>
<keyword evidence="8" id="KW-1185">Reference proteome</keyword>
<evidence type="ECO:0000256" key="3">
    <source>
        <dbReference type="ARBA" id="ARBA00022989"/>
    </source>
</evidence>
<dbReference type="InterPro" id="IPR050549">
    <property type="entry name" value="MFS_Trehalose_Transporter"/>
</dbReference>
<evidence type="ECO:0000256" key="2">
    <source>
        <dbReference type="ARBA" id="ARBA00022692"/>
    </source>
</evidence>
<feature type="transmembrane region" description="Helical" evidence="5">
    <location>
        <begin position="63"/>
        <end position="83"/>
    </location>
</feature>
<dbReference type="SUPFAM" id="SSF103473">
    <property type="entry name" value="MFS general substrate transporter"/>
    <property type="match status" value="1"/>
</dbReference>
<dbReference type="Proteomes" id="UP000827092">
    <property type="component" value="Unassembled WGS sequence"/>
</dbReference>
<dbReference type="InterPro" id="IPR020846">
    <property type="entry name" value="MFS_dom"/>
</dbReference>
<dbReference type="EMBL" id="JAFNEN010000770">
    <property type="protein sequence ID" value="KAG8177603.1"/>
    <property type="molecule type" value="Genomic_DNA"/>
</dbReference>
<dbReference type="PANTHER" id="PTHR48021:SF1">
    <property type="entry name" value="GH07001P-RELATED"/>
    <property type="match status" value="1"/>
</dbReference>
<gene>
    <name evidence="7" type="ORF">JTE90_024202</name>
</gene>
<evidence type="ECO:0000313" key="7">
    <source>
        <dbReference type="EMBL" id="KAG8177603.1"/>
    </source>
</evidence>
<dbReference type="AlphaFoldDB" id="A0AAV6U1C4"/>
<comment type="caution">
    <text evidence="7">The sequence shown here is derived from an EMBL/GenBank/DDBJ whole genome shotgun (WGS) entry which is preliminary data.</text>
</comment>